<name>A0A0C2VG22_9BACL</name>
<dbReference type="InterPro" id="IPR009057">
    <property type="entry name" value="Homeodomain-like_sf"/>
</dbReference>
<evidence type="ECO:0000256" key="1">
    <source>
        <dbReference type="ARBA" id="ARBA00023015"/>
    </source>
</evidence>
<gene>
    <name evidence="6" type="ORF">KP77_31620</name>
</gene>
<evidence type="ECO:0000313" key="7">
    <source>
        <dbReference type="Proteomes" id="UP000031950"/>
    </source>
</evidence>
<feature type="domain" description="SIS" evidence="5">
    <location>
        <begin position="124"/>
        <end position="264"/>
    </location>
</feature>
<dbReference type="SUPFAM" id="SSF46689">
    <property type="entry name" value="Homeodomain-like"/>
    <property type="match status" value="1"/>
</dbReference>
<evidence type="ECO:0000256" key="3">
    <source>
        <dbReference type="ARBA" id="ARBA00023163"/>
    </source>
</evidence>
<dbReference type="AlphaFoldDB" id="A0A0C2VG22"/>
<comment type="caution">
    <text evidence="6">The sequence shown here is derived from an EMBL/GenBank/DDBJ whole genome shotgun (WGS) entry which is preliminary data.</text>
</comment>
<sequence>MVNGLERLKQGLSSLKPSEKKVAQYILDHPQLVLDMPIAMLAKNVSTSEATIIRMCRSLHINGFKELKLSISASLSNHNDAEERYRDISANTSLTDIIQSVANNNLHSIKSTLNLMDEKTIKAAVDLIADARKVVVIGVGASAIVALDFEQKLRRINKWCEALTDSHSQLTSAVHLDEQDVVLAISYSGETKEIVNTLKLAEKNKVNIISLTAYGTNTVQKMSSVNLFVSPIEASIRSGATASRIAQLSVIDILFIGIASLNYEQSINYLDKTREAINKKH</sequence>
<keyword evidence="7" id="KW-1185">Reference proteome</keyword>
<dbReference type="PATRIC" id="fig|135826.4.peg.3142"/>
<evidence type="ECO:0000313" key="6">
    <source>
        <dbReference type="EMBL" id="KIL43456.1"/>
    </source>
</evidence>
<dbReference type="PROSITE" id="PS51464">
    <property type="entry name" value="SIS"/>
    <property type="match status" value="1"/>
</dbReference>
<proteinExistence type="predicted"/>
<keyword evidence="2" id="KW-0238">DNA-binding</keyword>
<dbReference type="GO" id="GO:0097367">
    <property type="term" value="F:carbohydrate derivative binding"/>
    <property type="evidence" value="ECO:0007669"/>
    <property type="project" value="InterPro"/>
</dbReference>
<protein>
    <recommendedName>
        <fullName evidence="8">RpiR family transcriptional regulator</fullName>
    </recommendedName>
</protein>
<dbReference type="GO" id="GO:0003700">
    <property type="term" value="F:DNA-binding transcription factor activity"/>
    <property type="evidence" value="ECO:0007669"/>
    <property type="project" value="InterPro"/>
</dbReference>
<keyword evidence="3" id="KW-0804">Transcription</keyword>
<dbReference type="STRING" id="135826.KP77_31620"/>
<dbReference type="RefSeq" id="WP_041123664.1">
    <property type="nucleotide sequence ID" value="NZ_JXRQ01000029.1"/>
</dbReference>
<dbReference type="SUPFAM" id="SSF53697">
    <property type="entry name" value="SIS domain"/>
    <property type="match status" value="1"/>
</dbReference>
<dbReference type="EMBL" id="JXRQ01000029">
    <property type="protein sequence ID" value="KIL43456.1"/>
    <property type="molecule type" value="Genomic_DNA"/>
</dbReference>
<evidence type="ECO:0000259" key="5">
    <source>
        <dbReference type="PROSITE" id="PS51464"/>
    </source>
</evidence>
<dbReference type="Pfam" id="PF01418">
    <property type="entry name" value="HTH_6"/>
    <property type="match status" value="1"/>
</dbReference>
<dbReference type="PANTHER" id="PTHR30514">
    <property type="entry name" value="GLUCOKINASE"/>
    <property type="match status" value="1"/>
</dbReference>
<dbReference type="Proteomes" id="UP000031950">
    <property type="component" value="Unassembled WGS sequence"/>
</dbReference>
<dbReference type="GO" id="GO:1901135">
    <property type="term" value="P:carbohydrate derivative metabolic process"/>
    <property type="evidence" value="ECO:0007669"/>
    <property type="project" value="InterPro"/>
</dbReference>
<evidence type="ECO:0000256" key="2">
    <source>
        <dbReference type="ARBA" id="ARBA00023125"/>
    </source>
</evidence>
<dbReference type="Gene3D" id="1.10.10.10">
    <property type="entry name" value="Winged helix-like DNA-binding domain superfamily/Winged helix DNA-binding domain"/>
    <property type="match status" value="1"/>
</dbReference>
<dbReference type="InterPro" id="IPR035472">
    <property type="entry name" value="RpiR-like_SIS"/>
</dbReference>
<dbReference type="Gene3D" id="3.40.50.10490">
    <property type="entry name" value="Glucose-6-phosphate isomerase like protein, domain 1"/>
    <property type="match status" value="1"/>
</dbReference>
<dbReference type="CDD" id="cd05013">
    <property type="entry name" value="SIS_RpiR"/>
    <property type="match status" value="1"/>
</dbReference>
<dbReference type="PROSITE" id="PS51071">
    <property type="entry name" value="HTH_RPIR"/>
    <property type="match status" value="1"/>
</dbReference>
<dbReference type="InterPro" id="IPR036388">
    <property type="entry name" value="WH-like_DNA-bd_sf"/>
</dbReference>
<organism evidence="6 7">
    <name type="scientific">Jeotgalibacillus alimentarius</name>
    <dbReference type="NCBI Taxonomy" id="135826"/>
    <lineage>
        <taxon>Bacteria</taxon>
        <taxon>Bacillati</taxon>
        <taxon>Bacillota</taxon>
        <taxon>Bacilli</taxon>
        <taxon>Bacillales</taxon>
        <taxon>Caryophanaceae</taxon>
        <taxon>Jeotgalibacillus</taxon>
    </lineage>
</organism>
<keyword evidence="1" id="KW-0805">Transcription regulation</keyword>
<dbReference type="OrthoDB" id="3684496at2"/>
<dbReference type="InterPro" id="IPR001347">
    <property type="entry name" value="SIS_dom"/>
</dbReference>
<feature type="domain" description="HTH rpiR-type" evidence="4">
    <location>
        <begin position="2"/>
        <end position="78"/>
    </location>
</feature>
<reference evidence="6 7" key="1">
    <citation type="submission" date="2015-01" db="EMBL/GenBank/DDBJ databases">
        <title>Genome sequence of Jeotgalibacillus alimentarius.</title>
        <authorList>
            <person name="Goh K.M."/>
            <person name="Chan K.-G."/>
            <person name="Yaakop A.S."/>
            <person name="Ee R."/>
            <person name="Gan H.M."/>
            <person name="Chan C.S."/>
        </authorList>
    </citation>
    <scope>NUCLEOTIDE SEQUENCE [LARGE SCALE GENOMIC DNA]</scope>
    <source>
        <strain evidence="6 7">YKJ-13</strain>
    </source>
</reference>
<dbReference type="Pfam" id="PF01380">
    <property type="entry name" value="SIS"/>
    <property type="match status" value="1"/>
</dbReference>
<dbReference type="InterPro" id="IPR046348">
    <property type="entry name" value="SIS_dom_sf"/>
</dbReference>
<dbReference type="PANTHER" id="PTHR30514:SF10">
    <property type="entry name" value="MURR_RPIR FAMILY TRANSCRIPTIONAL REGULATOR"/>
    <property type="match status" value="1"/>
</dbReference>
<dbReference type="InterPro" id="IPR000281">
    <property type="entry name" value="HTH_RpiR"/>
</dbReference>
<evidence type="ECO:0008006" key="8">
    <source>
        <dbReference type="Google" id="ProtNLM"/>
    </source>
</evidence>
<evidence type="ECO:0000259" key="4">
    <source>
        <dbReference type="PROSITE" id="PS51071"/>
    </source>
</evidence>
<dbReference type="InterPro" id="IPR047640">
    <property type="entry name" value="RpiR-like"/>
</dbReference>
<accession>A0A0C2VG22</accession>
<dbReference type="GO" id="GO:0003677">
    <property type="term" value="F:DNA binding"/>
    <property type="evidence" value="ECO:0007669"/>
    <property type="project" value="UniProtKB-KW"/>
</dbReference>